<dbReference type="Proteomes" id="UP001482154">
    <property type="component" value="Unassembled WGS sequence"/>
</dbReference>
<reference evidence="1 2" key="1">
    <citation type="submission" date="2024-04" db="EMBL/GenBank/DDBJ databases">
        <title>Human intestinal bacterial collection.</title>
        <authorList>
            <person name="Pauvert C."/>
            <person name="Hitch T.C.A."/>
            <person name="Clavel T."/>
        </authorList>
    </citation>
    <scope>NUCLEOTIDE SEQUENCE [LARGE SCALE GENOMIC DNA]</scope>
    <source>
        <strain evidence="1 2">CLA-AA-H249</strain>
    </source>
</reference>
<proteinExistence type="predicted"/>
<protein>
    <submittedName>
        <fullName evidence="1">Uncharacterized protein</fullName>
    </submittedName>
</protein>
<dbReference type="EMBL" id="JBBNIN010000012">
    <property type="protein sequence ID" value="MEQ2711350.1"/>
    <property type="molecule type" value="Genomic_DNA"/>
</dbReference>
<name>A0ABV1IWI5_9FIRM</name>
<accession>A0ABV1IWI5</accession>
<dbReference type="RefSeq" id="WP_055196354.1">
    <property type="nucleotide sequence ID" value="NZ_JAOQJG010000001.1"/>
</dbReference>
<evidence type="ECO:0000313" key="2">
    <source>
        <dbReference type="Proteomes" id="UP001482154"/>
    </source>
</evidence>
<evidence type="ECO:0000313" key="1">
    <source>
        <dbReference type="EMBL" id="MEQ2711350.1"/>
    </source>
</evidence>
<organism evidence="1 2">
    <name type="scientific">Anaerostipes amylophilus</name>
    <dbReference type="NCBI Taxonomy" id="2981779"/>
    <lineage>
        <taxon>Bacteria</taxon>
        <taxon>Bacillati</taxon>
        <taxon>Bacillota</taxon>
        <taxon>Clostridia</taxon>
        <taxon>Lachnospirales</taxon>
        <taxon>Lachnospiraceae</taxon>
        <taxon>Anaerostipes</taxon>
    </lineage>
</organism>
<sequence length="342" mass="40083">MSLIKASGRTFVEELATNPQVNLMVVCERLGAPFNDGEAEISLAAKVAEKLYDRPQLVMKMLQQEAIEFLLQCWEMEGESLIAQMYLRELEQLHFLGFLSYEDDTIYINMEAKDKFFFSLKSHRTQAQMEEYTRLENILFGMLFLYGILDIYECCEIIRDNMIEDMTYDELEEFVMHRVVFWQSGILLRNQTNLRLIYASREVDDRNDVFIKWTINKDISWKIYSEDQYKELALSNGVGNWSGIPELFDFVMQNIEDDQYQAMMIVKSLVVKIQNGVTYTEITEAYTGLLEDNAREEQRTLCDLILKLYKTVPVYALKGHTREELEEEETGHRFQVIPGGKE</sequence>
<comment type="caution">
    <text evidence="1">The sequence shown here is derived from an EMBL/GenBank/DDBJ whole genome shotgun (WGS) entry which is preliminary data.</text>
</comment>
<keyword evidence="2" id="KW-1185">Reference proteome</keyword>
<gene>
    <name evidence="1" type="ORF">AAAU51_09205</name>
</gene>